<gene>
    <name evidence="1" type="ORF">SAMN02745724_03740</name>
</gene>
<protein>
    <submittedName>
        <fullName evidence="1">Uncharacterized protein</fullName>
    </submittedName>
</protein>
<dbReference type="STRING" id="1123010.SAMN02745724_03740"/>
<reference evidence="1 2" key="1">
    <citation type="submission" date="2016-10" db="EMBL/GenBank/DDBJ databases">
        <authorList>
            <person name="de Groot N.N."/>
        </authorList>
    </citation>
    <scope>NUCLEOTIDE SEQUENCE [LARGE SCALE GENOMIC DNA]</scope>
    <source>
        <strain evidence="1 2">DSM 6059</strain>
    </source>
</reference>
<dbReference type="AlphaFoldDB" id="A0A1I1Q512"/>
<dbReference type="Proteomes" id="UP000198862">
    <property type="component" value="Unassembled WGS sequence"/>
</dbReference>
<proteinExistence type="predicted"/>
<evidence type="ECO:0000313" key="2">
    <source>
        <dbReference type="Proteomes" id="UP000198862"/>
    </source>
</evidence>
<name>A0A1I1Q512_9GAMM</name>
<dbReference type="OrthoDB" id="6301939at2"/>
<dbReference type="RefSeq" id="WP_091988134.1">
    <property type="nucleotide sequence ID" value="NZ_FOLO01000038.1"/>
</dbReference>
<sequence>MTINRSAMLQAIKLQLETSLKDKAQVLLLATDKPIETQAKVLIKLLQEDVLFTDSNSDHKDGKKNNQILVPQSNLNDQRALHLVLKTTVQANTPSELLTLLDDIASKNELSLQDSDKAVLWQRVQPQNTQFDFIESQNVFSATMTQFFKMYYLVKQIDENEEMLIKEVYLGQDGENHQLIATFSQGEQVTVPAS</sequence>
<accession>A0A1I1Q512</accession>
<dbReference type="EMBL" id="FOLO01000038">
    <property type="protein sequence ID" value="SFD17105.1"/>
    <property type="molecule type" value="Genomic_DNA"/>
</dbReference>
<evidence type="ECO:0000313" key="1">
    <source>
        <dbReference type="EMBL" id="SFD17105.1"/>
    </source>
</evidence>
<keyword evidence="2" id="KW-1185">Reference proteome</keyword>
<organism evidence="1 2">
    <name type="scientific">Pseudoalteromonas denitrificans DSM 6059</name>
    <dbReference type="NCBI Taxonomy" id="1123010"/>
    <lineage>
        <taxon>Bacteria</taxon>
        <taxon>Pseudomonadati</taxon>
        <taxon>Pseudomonadota</taxon>
        <taxon>Gammaproteobacteria</taxon>
        <taxon>Alteromonadales</taxon>
        <taxon>Pseudoalteromonadaceae</taxon>
        <taxon>Pseudoalteromonas</taxon>
    </lineage>
</organism>